<dbReference type="PATRIC" id="fig|1073571.4.peg.5210"/>
<dbReference type="EMBL" id="LN831776">
    <property type="protein sequence ID" value="CQR57253.1"/>
    <property type="molecule type" value="Genomic_DNA"/>
</dbReference>
<sequence>MELKGFNRLEWTSMMMHLMGDAKERYEQPLHFVQQMTPKLNEKLNLLHFVQQNPLEKLLLTQNPQINCTKYNRT</sequence>
<dbReference type="AlphaFoldDB" id="A0A0E3WIL6"/>
<name>A0A0E3WIL6_9BACL</name>
<proteinExistence type="predicted"/>
<accession>A0A0E3WIL6</accession>
<evidence type="ECO:0000313" key="1">
    <source>
        <dbReference type="EMBL" id="CQR57253.1"/>
    </source>
</evidence>
<dbReference type="Proteomes" id="UP000033163">
    <property type="component" value="Chromosome I"/>
</dbReference>
<organism evidence="1 2">
    <name type="scientific">Paenibacillus riograndensis SBR5</name>
    <dbReference type="NCBI Taxonomy" id="1073571"/>
    <lineage>
        <taxon>Bacteria</taxon>
        <taxon>Bacillati</taxon>
        <taxon>Bacillota</taxon>
        <taxon>Bacilli</taxon>
        <taxon>Bacillales</taxon>
        <taxon>Paenibacillaceae</taxon>
        <taxon>Paenibacillus</taxon>
        <taxon>Paenibacillus sonchi group</taxon>
    </lineage>
</organism>
<reference evidence="2" key="1">
    <citation type="submission" date="2015-03" db="EMBL/GenBank/DDBJ databases">
        <authorList>
            <person name="Wibberg D."/>
        </authorList>
    </citation>
    <scope>NUCLEOTIDE SEQUENCE [LARGE SCALE GENOMIC DNA]</scope>
</reference>
<gene>
    <name evidence="1" type="ORF">PRIO_4851</name>
</gene>
<dbReference type="KEGG" id="pri:PRIO_4851"/>
<evidence type="ECO:0000313" key="2">
    <source>
        <dbReference type="Proteomes" id="UP000033163"/>
    </source>
</evidence>
<dbReference type="HOGENOM" id="CLU_2684411_0_0_9"/>
<protein>
    <submittedName>
        <fullName evidence="1">Uncharacterized protein</fullName>
    </submittedName>
</protein>